<dbReference type="InterPro" id="IPR001590">
    <property type="entry name" value="Peptidase_M12B"/>
</dbReference>
<keyword evidence="1" id="KW-0862">Zinc</keyword>
<dbReference type="EMBL" id="MUJZ01025450">
    <property type="protein sequence ID" value="OTF78984.1"/>
    <property type="molecule type" value="Genomic_DNA"/>
</dbReference>
<dbReference type="InterPro" id="IPR024079">
    <property type="entry name" value="MetalloPept_cat_dom_sf"/>
</dbReference>
<dbReference type="PROSITE" id="PS50215">
    <property type="entry name" value="ADAM_MEPRO"/>
    <property type="match status" value="1"/>
</dbReference>
<feature type="domain" description="Peptidase M12B" evidence="3">
    <location>
        <begin position="1"/>
        <end position="125"/>
    </location>
</feature>
<evidence type="ECO:0000259" key="3">
    <source>
        <dbReference type="PROSITE" id="PS50215"/>
    </source>
</evidence>
<dbReference type="SUPFAM" id="SSF57552">
    <property type="entry name" value="Blood coagulation inhibitor (disintegrin)"/>
    <property type="match status" value="1"/>
</dbReference>
<dbReference type="Pfam" id="PF01421">
    <property type="entry name" value="Reprolysin"/>
    <property type="match status" value="2"/>
</dbReference>
<gene>
    <name evidence="4" type="ORF">BLA29_010843</name>
</gene>
<feature type="binding site" evidence="1">
    <location>
        <position position="33"/>
    </location>
    <ligand>
        <name>Zn(2+)</name>
        <dbReference type="ChEBI" id="CHEBI:29105"/>
        <note>catalytic</note>
    </ligand>
</feature>
<name>A0A1Y3BG17_EURMA</name>
<dbReference type="PANTHER" id="PTHR11905:SF237">
    <property type="entry name" value="MIND-MELD, ISOFORM J"/>
    <property type="match status" value="1"/>
</dbReference>
<evidence type="ECO:0000259" key="2">
    <source>
        <dbReference type="PROSITE" id="PS50214"/>
    </source>
</evidence>
<dbReference type="Gene3D" id="3.40.390.10">
    <property type="entry name" value="Collagenase (Catalytic Domain)"/>
    <property type="match status" value="1"/>
</dbReference>
<dbReference type="SMART" id="SM00050">
    <property type="entry name" value="DISIN"/>
    <property type="match status" value="1"/>
</dbReference>
<dbReference type="PROSITE" id="PS50214">
    <property type="entry name" value="DISINTEGRIN_2"/>
    <property type="match status" value="1"/>
</dbReference>
<dbReference type="InterPro" id="IPR036436">
    <property type="entry name" value="Disintegrin_dom_sf"/>
</dbReference>
<dbReference type="InterPro" id="IPR001762">
    <property type="entry name" value="Disintegrin_dom"/>
</dbReference>
<dbReference type="SUPFAM" id="SSF55486">
    <property type="entry name" value="Metalloproteases ('zincins'), catalytic domain"/>
    <property type="match status" value="1"/>
</dbReference>
<organism evidence="4 5">
    <name type="scientific">Euroglyphus maynei</name>
    <name type="common">Mayne's house dust mite</name>
    <dbReference type="NCBI Taxonomy" id="6958"/>
    <lineage>
        <taxon>Eukaryota</taxon>
        <taxon>Metazoa</taxon>
        <taxon>Ecdysozoa</taxon>
        <taxon>Arthropoda</taxon>
        <taxon>Chelicerata</taxon>
        <taxon>Arachnida</taxon>
        <taxon>Acari</taxon>
        <taxon>Acariformes</taxon>
        <taxon>Sarcoptiformes</taxon>
        <taxon>Astigmata</taxon>
        <taxon>Psoroptidia</taxon>
        <taxon>Analgoidea</taxon>
        <taxon>Pyroglyphidae</taxon>
        <taxon>Pyroglyphinae</taxon>
        <taxon>Euroglyphus</taxon>
    </lineage>
</organism>
<dbReference type="Pfam" id="PF00200">
    <property type="entry name" value="Disintegrin"/>
    <property type="match status" value="1"/>
</dbReference>
<evidence type="ECO:0000313" key="5">
    <source>
        <dbReference type="Proteomes" id="UP000194236"/>
    </source>
</evidence>
<dbReference type="GO" id="GO:0004222">
    <property type="term" value="F:metalloendopeptidase activity"/>
    <property type="evidence" value="ECO:0007669"/>
    <property type="project" value="InterPro"/>
</dbReference>
<dbReference type="PANTHER" id="PTHR11905">
    <property type="entry name" value="ADAM A DISINTEGRIN AND METALLOPROTEASE DOMAIN"/>
    <property type="match status" value="1"/>
</dbReference>
<dbReference type="GO" id="GO:0006508">
    <property type="term" value="P:proteolysis"/>
    <property type="evidence" value="ECO:0007669"/>
    <property type="project" value="InterPro"/>
</dbReference>
<sequence>MAVPDSICTAKAVGVSQDANIYEPHLTASTVTHMIGHNIGMGHDEEIKDTLLASVGSSAAAAVGTMVNMEHSLGTCKCNDWWGCIMAKNILNDDRMQPYHFSKCSLDDYNNALQIGHGICLFNKPNQLEDFRSCGNGIIEDEEECDCGSFQECSQKDPCCDPITCKLRVEAECSNGDCCIDCKVNK</sequence>
<protein>
    <recommendedName>
        <fullName evidence="6">Disintegrin domain-containing protein</fullName>
    </recommendedName>
</protein>
<reference evidence="4 5" key="1">
    <citation type="submission" date="2017-03" db="EMBL/GenBank/DDBJ databases">
        <title>Genome Survey of Euroglyphus maynei.</title>
        <authorList>
            <person name="Arlian L.G."/>
            <person name="Morgan M.S."/>
            <person name="Rider S.D."/>
        </authorList>
    </citation>
    <scope>NUCLEOTIDE SEQUENCE [LARGE SCALE GENOMIC DNA]</scope>
    <source>
        <strain evidence="4">Arlian Lab</strain>
        <tissue evidence="4">Whole body</tissue>
    </source>
</reference>
<feature type="binding site" evidence="1">
    <location>
        <position position="43"/>
    </location>
    <ligand>
        <name>Zn(2+)</name>
        <dbReference type="ChEBI" id="CHEBI:29105"/>
        <note>catalytic</note>
    </ligand>
</feature>
<dbReference type="Gene3D" id="4.10.70.10">
    <property type="entry name" value="Disintegrin domain"/>
    <property type="match status" value="1"/>
</dbReference>
<comment type="caution">
    <text evidence="4">The sequence shown here is derived from an EMBL/GenBank/DDBJ whole genome shotgun (WGS) entry which is preliminary data.</text>
</comment>
<dbReference type="Proteomes" id="UP000194236">
    <property type="component" value="Unassembled WGS sequence"/>
</dbReference>
<evidence type="ECO:0000313" key="4">
    <source>
        <dbReference type="EMBL" id="OTF78984.1"/>
    </source>
</evidence>
<evidence type="ECO:0000256" key="1">
    <source>
        <dbReference type="PROSITE-ProRule" id="PRU00276"/>
    </source>
</evidence>
<comment type="caution">
    <text evidence="1">Lacks conserved residue(s) required for the propagation of feature annotation.</text>
</comment>
<dbReference type="AlphaFoldDB" id="A0A1Y3BG17"/>
<accession>A0A1Y3BG17</accession>
<evidence type="ECO:0008006" key="6">
    <source>
        <dbReference type="Google" id="ProtNLM"/>
    </source>
</evidence>
<dbReference type="OrthoDB" id="5951731at2759"/>
<dbReference type="GO" id="GO:0046872">
    <property type="term" value="F:metal ion binding"/>
    <property type="evidence" value="ECO:0007669"/>
    <property type="project" value="UniProtKB-KW"/>
</dbReference>
<feature type="domain" description="Disintegrin" evidence="2">
    <location>
        <begin position="131"/>
        <end position="186"/>
    </location>
</feature>
<proteinExistence type="predicted"/>
<keyword evidence="1" id="KW-0479">Metal-binding</keyword>
<keyword evidence="5" id="KW-1185">Reference proteome</keyword>
<feature type="binding site" evidence="1">
    <location>
        <position position="37"/>
    </location>
    <ligand>
        <name>Zn(2+)</name>
        <dbReference type="ChEBI" id="CHEBI:29105"/>
        <note>catalytic</note>
    </ligand>
</feature>